<proteinExistence type="predicted"/>
<organism evidence="2 3">
    <name type="scientific">Trema orientale</name>
    <name type="common">Charcoal tree</name>
    <name type="synonym">Celtis orientalis</name>
    <dbReference type="NCBI Taxonomy" id="63057"/>
    <lineage>
        <taxon>Eukaryota</taxon>
        <taxon>Viridiplantae</taxon>
        <taxon>Streptophyta</taxon>
        <taxon>Embryophyta</taxon>
        <taxon>Tracheophyta</taxon>
        <taxon>Spermatophyta</taxon>
        <taxon>Magnoliopsida</taxon>
        <taxon>eudicotyledons</taxon>
        <taxon>Gunneridae</taxon>
        <taxon>Pentapetalae</taxon>
        <taxon>rosids</taxon>
        <taxon>fabids</taxon>
        <taxon>Rosales</taxon>
        <taxon>Cannabaceae</taxon>
        <taxon>Trema</taxon>
    </lineage>
</organism>
<name>A0A2P5EHC6_TREOI</name>
<feature type="transmembrane region" description="Helical" evidence="1">
    <location>
        <begin position="6"/>
        <end position="31"/>
    </location>
</feature>
<keyword evidence="1" id="KW-0472">Membrane</keyword>
<reference evidence="3" key="1">
    <citation type="submission" date="2016-06" db="EMBL/GenBank/DDBJ databases">
        <title>Parallel loss of symbiosis genes in relatives of nitrogen-fixing non-legume Parasponia.</title>
        <authorList>
            <person name="Van Velzen R."/>
            <person name="Holmer R."/>
            <person name="Bu F."/>
            <person name="Rutten L."/>
            <person name="Van Zeijl A."/>
            <person name="Liu W."/>
            <person name="Santuari L."/>
            <person name="Cao Q."/>
            <person name="Sharma T."/>
            <person name="Shen D."/>
            <person name="Roswanjaya Y."/>
            <person name="Wardhani T."/>
            <person name="Kalhor M.S."/>
            <person name="Jansen J."/>
            <person name="Van den Hoogen J."/>
            <person name="Gungor B."/>
            <person name="Hartog M."/>
            <person name="Hontelez J."/>
            <person name="Verver J."/>
            <person name="Yang W.-C."/>
            <person name="Schijlen E."/>
            <person name="Repin R."/>
            <person name="Schilthuizen M."/>
            <person name="Schranz E."/>
            <person name="Heidstra R."/>
            <person name="Miyata K."/>
            <person name="Fedorova E."/>
            <person name="Kohlen W."/>
            <person name="Bisseling T."/>
            <person name="Smit S."/>
            <person name="Geurts R."/>
        </authorList>
    </citation>
    <scope>NUCLEOTIDE SEQUENCE [LARGE SCALE GENOMIC DNA]</scope>
    <source>
        <strain evidence="3">cv. RG33-2</strain>
    </source>
</reference>
<dbReference type="InParanoid" id="A0A2P5EHC6"/>
<keyword evidence="1" id="KW-0812">Transmembrane</keyword>
<evidence type="ECO:0008006" key="4">
    <source>
        <dbReference type="Google" id="ProtNLM"/>
    </source>
</evidence>
<comment type="caution">
    <text evidence="2">The sequence shown here is derived from an EMBL/GenBank/DDBJ whole genome shotgun (WGS) entry which is preliminary data.</text>
</comment>
<dbReference type="EMBL" id="JXTC01000155">
    <property type="protein sequence ID" value="PON84933.1"/>
    <property type="molecule type" value="Genomic_DNA"/>
</dbReference>
<gene>
    <name evidence="2" type="ORF">TorRG33x02_193310</name>
</gene>
<dbReference type="AlphaFoldDB" id="A0A2P5EHC6"/>
<sequence length="116" mass="13395">MITIIILILIVHLIVIIILILIFHLIIIRWLPIWQWRRRNHHLFTVLGDPDHSDSNLRKITSSQEKNISDLHTAIAHIRIPNISFEKGLSISVGHQHLPRREISAQGSVSRRNSTA</sequence>
<protein>
    <recommendedName>
        <fullName evidence="4">Transmembrane protein</fullName>
    </recommendedName>
</protein>
<evidence type="ECO:0000256" key="1">
    <source>
        <dbReference type="SAM" id="Phobius"/>
    </source>
</evidence>
<keyword evidence="3" id="KW-1185">Reference proteome</keyword>
<dbReference type="Proteomes" id="UP000237000">
    <property type="component" value="Unassembled WGS sequence"/>
</dbReference>
<accession>A0A2P5EHC6</accession>
<evidence type="ECO:0000313" key="3">
    <source>
        <dbReference type="Proteomes" id="UP000237000"/>
    </source>
</evidence>
<feature type="non-terminal residue" evidence="2">
    <location>
        <position position="116"/>
    </location>
</feature>
<keyword evidence="1" id="KW-1133">Transmembrane helix</keyword>
<evidence type="ECO:0000313" key="2">
    <source>
        <dbReference type="EMBL" id="PON84933.1"/>
    </source>
</evidence>